<keyword evidence="2" id="KW-1185">Reference proteome</keyword>
<dbReference type="Proteomes" id="UP000054321">
    <property type="component" value="Unassembled WGS sequence"/>
</dbReference>
<dbReference type="AlphaFoldDB" id="A0A0C3H9G6"/>
<reference evidence="1 2" key="1">
    <citation type="submission" date="2014-04" db="EMBL/GenBank/DDBJ databases">
        <authorList>
            <consortium name="DOE Joint Genome Institute"/>
            <person name="Kuo A."/>
            <person name="Martino E."/>
            <person name="Perotto S."/>
            <person name="Kohler A."/>
            <person name="Nagy L.G."/>
            <person name="Floudas D."/>
            <person name="Copeland A."/>
            <person name="Barry K.W."/>
            <person name="Cichocki N."/>
            <person name="Veneault-Fourrey C."/>
            <person name="LaButti K."/>
            <person name="Lindquist E.A."/>
            <person name="Lipzen A."/>
            <person name="Lundell T."/>
            <person name="Morin E."/>
            <person name="Murat C."/>
            <person name="Sun H."/>
            <person name="Tunlid A."/>
            <person name="Henrissat B."/>
            <person name="Grigoriev I.V."/>
            <person name="Hibbett D.S."/>
            <person name="Martin F."/>
            <person name="Nordberg H.P."/>
            <person name="Cantor M.N."/>
            <person name="Hua S.X."/>
        </authorList>
    </citation>
    <scope>NUCLEOTIDE SEQUENCE [LARGE SCALE GENOMIC DNA]</scope>
    <source>
        <strain evidence="1 2">Zn</strain>
    </source>
</reference>
<organism evidence="1 2">
    <name type="scientific">Oidiodendron maius (strain Zn)</name>
    <dbReference type="NCBI Taxonomy" id="913774"/>
    <lineage>
        <taxon>Eukaryota</taxon>
        <taxon>Fungi</taxon>
        <taxon>Dikarya</taxon>
        <taxon>Ascomycota</taxon>
        <taxon>Pezizomycotina</taxon>
        <taxon>Leotiomycetes</taxon>
        <taxon>Leotiomycetes incertae sedis</taxon>
        <taxon>Myxotrichaceae</taxon>
        <taxon>Oidiodendron</taxon>
    </lineage>
</organism>
<name>A0A0C3H9G6_OIDMZ</name>
<dbReference type="HOGENOM" id="CLU_2722856_0_0_1"/>
<proteinExistence type="predicted"/>
<dbReference type="InParanoid" id="A0A0C3H9G6"/>
<accession>A0A0C3H9G6</accession>
<protein>
    <submittedName>
        <fullName evidence="1">Uncharacterized protein</fullName>
    </submittedName>
</protein>
<evidence type="ECO:0000313" key="1">
    <source>
        <dbReference type="EMBL" id="KIM99904.1"/>
    </source>
</evidence>
<sequence length="72" mass="8029">MSGWTSLYPGGLIYVRVLAPKVSGIYGKFGLKPVLHLTVCRDFNMSVSIKKSRHGLRLPEVTGQVTNRTMKH</sequence>
<evidence type="ECO:0000313" key="2">
    <source>
        <dbReference type="Proteomes" id="UP000054321"/>
    </source>
</evidence>
<dbReference type="EMBL" id="KN832878">
    <property type="protein sequence ID" value="KIM99904.1"/>
    <property type="molecule type" value="Genomic_DNA"/>
</dbReference>
<reference evidence="2" key="2">
    <citation type="submission" date="2015-01" db="EMBL/GenBank/DDBJ databases">
        <title>Evolutionary Origins and Diversification of the Mycorrhizal Mutualists.</title>
        <authorList>
            <consortium name="DOE Joint Genome Institute"/>
            <consortium name="Mycorrhizal Genomics Consortium"/>
            <person name="Kohler A."/>
            <person name="Kuo A."/>
            <person name="Nagy L.G."/>
            <person name="Floudas D."/>
            <person name="Copeland A."/>
            <person name="Barry K.W."/>
            <person name="Cichocki N."/>
            <person name="Veneault-Fourrey C."/>
            <person name="LaButti K."/>
            <person name="Lindquist E.A."/>
            <person name="Lipzen A."/>
            <person name="Lundell T."/>
            <person name="Morin E."/>
            <person name="Murat C."/>
            <person name="Riley R."/>
            <person name="Ohm R."/>
            <person name="Sun H."/>
            <person name="Tunlid A."/>
            <person name="Henrissat B."/>
            <person name="Grigoriev I.V."/>
            <person name="Hibbett D.S."/>
            <person name="Martin F."/>
        </authorList>
    </citation>
    <scope>NUCLEOTIDE SEQUENCE [LARGE SCALE GENOMIC DNA]</scope>
    <source>
        <strain evidence="2">Zn</strain>
    </source>
</reference>
<gene>
    <name evidence="1" type="ORF">OIDMADRAFT_19809</name>
</gene>